<name>A0A1F7H1W2_9BACT</name>
<dbReference type="Pfam" id="PF04255">
    <property type="entry name" value="DUF433"/>
    <property type="match status" value="1"/>
</dbReference>
<organism evidence="1 2">
    <name type="scientific">Candidatus Roizmanbacteria bacterium RIFCSPHIGHO2_02_FULL_38_11</name>
    <dbReference type="NCBI Taxonomy" id="1802039"/>
    <lineage>
        <taxon>Bacteria</taxon>
        <taxon>Candidatus Roizmaniibacteriota</taxon>
    </lineage>
</organism>
<protein>
    <recommendedName>
        <fullName evidence="3">Antitoxin</fullName>
    </recommendedName>
</protein>
<gene>
    <name evidence="1" type="ORF">A3C25_01815</name>
</gene>
<evidence type="ECO:0000313" key="1">
    <source>
        <dbReference type="EMBL" id="OGK24692.1"/>
    </source>
</evidence>
<dbReference type="SUPFAM" id="SSF46689">
    <property type="entry name" value="Homeodomain-like"/>
    <property type="match status" value="1"/>
</dbReference>
<dbReference type="Proteomes" id="UP000177913">
    <property type="component" value="Unassembled WGS sequence"/>
</dbReference>
<dbReference type="PANTHER" id="PTHR34849:SF3">
    <property type="entry name" value="SSR2962 PROTEIN"/>
    <property type="match status" value="1"/>
</dbReference>
<evidence type="ECO:0000313" key="2">
    <source>
        <dbReference type="Proteomes" id="UP000177913"/>
    </source>
</evidence>
<evidence type="ECO:0008006" key="3">
    <source>
        <dbReference type="Google" id="ProtNLM"/>
    </source>
</evidence>
<dbReference type="InterPro" id="IPR009057">
    <property type="entry name" value="Homeodomain-like_sf"/>
</dbReference>
<sequence>MKNQRIIRDPKIMLGKAVITGTRITVEQILRLLAQGQTVEEILHNFPYLKREDIKAAIKYAHEVITEEEVYYFDEKDFNKIRKIYS</sequence>
<comment type="caution">
    <text evidence="1">The sequence shown here is derived from an EMBL/GenBank/DDBJ whole genome shotgun (WGS) entry which is preliminary data.</text>
</comment>
<dbReference type="InterPro" id="IPR036388">
    <property type="entry name" value="WH-like_DNA-bd_sf"/>
</dbReference>
<proteinExistence type="predicted"/>
<dbReference type="InterPro" id="IPR007367">
    <property type="entry name" value="DUF433"/>
</dbReference>
<dbReference type="PANTHER" id="PTHR34849">
    <property type="entry name" value="SSL5025 PROTEIN"/>
    <property type="match status" value="1"/>
</dbReference>
<dbReference type="Gene3D" id="1.10.10.10">
    <property type="entry name" value="Winged helix-like DNA-binding domain superfamily/Winged helix DNA-binding domain"/>
    <property type="match status" value="1"/>
</dbReference>
<dbReference type="EMBL" id="MFZO01000031">
    <property type="protein sequence ID" value="OGK24692.1"/>
    <property type="molecule type" value="Genomic_DNA"/>
</dbReference>
<reference evidence="1 2" key="1">
    <citation type="journal article" date="2016" name="Nat. Commun.">
        <title>Thousands of microbial genomes shed light on interconnected biogeochemical processes in an aquifer system.</title>
        <authorList>
            <person name="Anantharaman K."/>
            <person name="Brown C.T."/>
            <person name="Hug L.A."/>
            <person name="Sharon I."/>
            <person name="Castelle C.J."/>
            <person name="Probst A.J."/>
            <person name="Thomas B.C."/>
            <person name="Singh A."/>
            <person name="Wilkins M.J."/>
            <person name="Karaoz U."/>
            <person name="Brodie E.L."/>
            <person name="Williams K.H."/>
            <person name="Hubbard S.S."/>
            <person name="Banfield J.F."/>
        </authorList>
    </citation>
    <scope>NUCLEOTIDE SEQUENCE [LARGE SCALE GENOMIC DNA]</scope>
</reference>
<accession>A0A1F7H1W2</accession>
<dbReference type="AlphaFoldDB" id="A0A1F7H1W2"/>